<accession>A0AC34G3E1</accession>
<sequence>MRDKRIIGGRISPNEHWRFVAMVETKNPDGSWNECTGTIISSQHILTAAHCIIGFRKIKNADIQIIIQKEEIVVRINSENKNEINSLKLVKIQNAYIHYNYNTEVATNDLTILEAAEPFFPKIEPIKLSNYFNYEPGQSVLEMGFGDHYEKKDFTDEDPLISSEYLREVESYLHSIQRCREMWPFTIADTHLCVGSPNEGIGPGDSGGPLLVKGQDGNWYQIGVASFG</sequence>
<evidence type="ECO:0000313" key="2">
    <source>
        <dbReference type="WBParaSite" id="ES5_v2.g24088.t1"/>
    </source>
</evidence>
<proteinExistence type="predicted"/>
<reference evidence="2" key="1">
    <citation type="submission" date="2022-11" db="UniProtKB">
        <authorList>
            <consortium name="WormBaseParasite"/>
        </authorList>
    </citation>
    <scope>IDENTIFICATION</scope>
</reference>
<name>A0AC34G3E1_9BILA</name>
<dbReference type="WBParaSite" id="ES5_v2.g24088.t1">
    <property type="protein sequence ID" value="ES5_v2.g24088.t1"/>
    <property type="gene ID" value="ES5_v2.g24088"/>
</dbReference>
<protein>
    <submittedName>
        <fullName evidence="2">Peptidase S1 domain-containing protein</fullName>
    </submittedName>
</protein>
<evidence type="ECO:0000313" key="1">
    <source>
        <dbReference type="Proteomes" id="UP000887579"/>
    </source>
</evidence>
<dbReference type="Proteomes" id="UP000887579">
    <property type="component" value="Unplaced"/>
</dbReference>
<organism evidence="1 2">
    <name type="scientific">Panagrolaimus sp. ES5</name>
    <dbReference type="NCBI Taxonomy" id="591445"/>
    <lineage>
        <taxon>Eukaryota</taxon>
        <taxon>Metazoa</taxon>
        <taxon>Ecdysozoa</taxon>
        <taxon>Nematoda</taxon>
        <taxon>Chromadorea</taxon>
        <taxon>Rhabditida</taxon>
        <taxon>Tylenchina</taxon>
        <taxon>Panagrolaimomorpha</taxon>
        <taxon>Panagrolaimoidea</taxon>
        <taxon>Panagrolaimidae</taxon>
        <taxon>Panagrolaimus</taxon>
    </lineage>
</organism>